<organism evidence="1 2">
    <name type="scientific">Candidatus Fischerbacteria bacterium RBG_13_37_8</name>
    <dbReference type="NCBI Taxonomy" id="1817863"/>
    <lineage>
        <taxon>Bacteria</taxon>
        <taxon>Candidatus Fischeribacteriota</taxon>
    </lineage>
</organism>
<comment type="caution">
    <text evidence="1">The sequence shown here is derived from an EMBL/GenBank/DDBJ whole genome shotgun (WGS) entry which is preliminary data.</text>
</comment>
<evidence type="ECO:0000313" key="2">
    <source>
        <dbReference type="Proteomes" id="UP000178943"/>
    </source>
</evidence>
<name>A0A1F5VXW3_9BACT</name>
<dbReference type="EMBL" id="MFGW01000021">
    <property type="protein sequence ID" value="OGF68117.1"/>
    <property type="molecule type" value="Genomic_DNA"/>
</dbReference>
<dbReference type="Proteomes" id="UP000178943">
    <property type="component" value="Unassembled WGS sequence"/>
</dbReference>
<reference evidence="1 2" key="1">
    <citation type="journal article" date="2016" name="Nat. Commun.">
        <title>Thousands of microbial genomes shed light on interconnected biogeochemical processes in an aquifer system.</title>
        <authorList>
            <person name="Anantharaman K."/>
            <person name="Brown C.T."/>
            <person name="Hug L.A."/>
            <person name="Sharon I."/>
            <person name="Castelle C.J."/>
            <person name="Probst A.J."/>
            <person name="Thomas B.C."/>
            <person name="Singh A."/>
            <person name="Wilkins M.J."/>
            <person name="Karaoz U."/>
            <person name="Brodie E.L."/>
            <person name="Williams K.H."/>
            <person name="Hubbard S.S."/>
            <person name="Banfield J.F."/>
        </authorList>
    </citation>
    <scope>NUCLEOTIDE SEQUENCE [LARGE SCALE GENOMIC DNA]</scope>
</reference>
<dbReference type="Gene3D" id="2.30.30.100">
    <property type="match status" value="1"/>
</dbReference>
<dbReference type="AlphaFoldDB" id="A0A1F5VXW3"/>
<protein>
    <recommendedName>
        <fullName evidence="3">VCBS repeat-containing protein</fullName>
    </recommendedName>
</protein>
<evidence type="ECO:0000313" key="1">
    <source>
        <dbReference type="EMBL" id="OGF68117.1"/>
    </source>
</evidence>
<gene>
    <name evidence="1" type="ORF">A2Y62_08550</name>
</gene>
<accession>A0A1F5VXW3</accession>
<dbReference type="SUPFAM" id="SSF69318">
    <property type="entry name" value="Integrin alpha N-terminal domain"/>
    <property type="match status" value="1"/>
</dbReference>
<dbReference type="InterPro" id="IPR028994">
    <property type="entry name" value="Integrin_alpha_N"/>
</dbReference>
<proteinExistence type="predicted"/>
<evidence type="ECO:0008006" key="3">
    <source>
        <dbReference type="Google" id="ProtNLM"/>
    </source>
</evidence>
<sequence length="358" mass="39467">MEKHQPPIEGIAREEQPIFTGHMNSFRSESSSMDQLIGDINNDGIVDTILLPNAFSSIELPSARNISSYLGEPGGSIKIDPVTTELESPIFRTQGVLGNFIEDSPNIDLAITGLKANLYAAIRWRNSYVYTLSSEGANFQIFSYDDTKRKFYFKSEVMLGDVARSGSLDIDNANAIAVAANTRSLLFIDISDNDLPIIKSSISPKKRDFTHVRINETSAFALDSISELLGTASTLLRVFDITNVDNIYQGDGSGHFQSYSTIILDGEYLGSLPSDIAAGYFDDNNTLDIAVADFGLEKIYVLFGYGDGIFVIKTISELIKHPVKLEATDIDSDSNEDIVYISEHSVARRRNWVNGMVE</sequence>